<sequence length="292" mass="29725">MARGVTDAAAAPTAEVRPSDGTRATAEVRPQGGTRATGGVRAHARITAAPDARGGTALPELAGDGPIALRRVRAGAGEARVCLVGAMAGPLGGDRVRLDVRVEAGAALRVTSAAATLALPGTAGEPARYDVSLAVGDGAELHWLPEPLVSVRGSRLHATYRIDLAPTARLVFREEQVLGRTGEPPGRLVSRLTVRSGGRPLLDQATDYGPGAPAWDGPAVLADNRATGQLLVAAPGFAATPAKPHVLAPAQAALTPLPGPAALTTAVAPDALRLRTLLDEARTHTTAAYEAR</sequence>
<feature type="region of interest" description="Disordered" evidence="3">
    <location>
        <begin position="1"/>
        <end position="40"/>
    </location>
</feature>
<evidence type="ECO:0000256" key="3">
    <source>
        <dbReference type="SAM" id="MobiDB-lite"/>
    </source>
</evidence>
<organism evidence="4 5">
    <name type="scientific">Streptomyces synnematoformans</name>
    <dbReference type="NCBI Taxonomy" id="415721"/>
    <lineage>
        <taxon>Bacteria</taxon>
        <taxon>Bacillati</taxon>
        <taxon>Actinomycetota</taxon>
        <taxon>Actinomycetes</taxon>
        <taxon>Kitasatosporales</taxon>
        <taxon>Streptomycetaceae</taxon>
        <taxon>Streptomyces</taxon>
    </lineage>
</organism>
<accession>A0ABN2XPR5</accession>
<dbReference type="Proteomes" id="UP001500443">
    <property type="component" value="Unassembled WGS sequence"/>
</dbReference>
<comment type="function">
    <text evidence="2">Required for maturation of urease via the functional incorporation of the urease nickel metallocenter.</text>
</comment>
<name>A0ABN2XPR5_9ACTN</name>
<dbReference type="HAMAP" id="MF_01384">
    <property type="entry name" value="UreD"/>
    <property type="match status" value="1"/>
</dbReference>
<evidence type="ECO:0000256" key="2">
    <source>
        <dbReference type="HAMAP-Rule" id="MF_01384"/>
    </source>
</evidence>
<dbReference type="InterPro" id="IPR002669">
    <property type="entry name" value="UreD"/>
</dbReference>
<comment type="similarity">
    <text evidence="2">Belongs to the UreD family.</text>
</comment>
<reference evidence="4 5" key="1">
    <citation type="journal article" date="2019" name="Int. J. Syst. Evol. Microbiol.">
        <title>The Global Catalogue of Microorganisms (GCM) 10K type strain sequencing project: providing services to taxonomists for standard genome sequencing and annotation.</title>
        <authorList>
            <consortium name="The Broad Institute Genomics Platform"/>
            <consortium name="The Broad Institute Genome Sequencing Center for Infectious Disease"/>
            <person name="Wu L."/>
            <person name="Ma J."/>
        </authorList>
    </citation>
    <scope>NUCLEOTIDE SEQUENCE [LARGE SCALE GENOMIC DNA]</scope>
    <source>
        <strain evidence="4 5">JCM 15481</strain>
    </source>
</reference>
<keyword evidence="2" id="KW-0996">Nickel insertion</keyword>
<proteinExistence type="inferred from homology"/>
<dbReference type="EMBL" id="BAAAPF010000025">
    <property type="protein sequence ID" value="GAA2115002.1"/>
    <property type="molecule type" value="Genomic_DNA"/>
</dbReference>
<protein>
    <recommendedName>
        <fullName evidence="2">Urease accessory protein UreD</fullName>
    </recommendedName>
</protein>
<evidence type="ECO:0000256" key="1">
    <source>
        <dbReference type="ARBA" id="ARBA00023186"/>
    </source>
</evidence>
<keyword evidence="5" id="KW-1185">Reference proteome</keyword>
<dbReference type="RefSeq" id="WP_344288997.1">
    <property type="nucleotide sequence ID" value="NZ_BAAAPF010000025.1"/>
</dbReference>
<evidence type="ECO:0000313" key="5">
    <source>
        <dbReference type="Proteomes" id="UP001500443"/>
    </source>
</evidence>
<gene>
    <name evidence="2" type="primary">ureD</name>
    <name evidence="4" type="ORF">GCM10009802_14780</name>
</gene>
<comment type="caution">
    <text evidence="4">The sequence shown here is derived from an EMBL/GenBank/DDBJ whole genome shotgun (WGS) entry which is preliminary data.</text>
</comment>
<dbReference type="Pfam" id="PF01774">
    <property type="entry name" value="UreD"/>
    <property type="match status" value="1"/>
</dbReference>
<keyword evidence="1 2" id="KW-0143">Chaperone</keyword>
<comment type="subunit">
    <text evidence="2">UreD, UreF and UreG form a complex that acts as a GTP-hydrolysis-dependent molecular chaperone, activating the urease apoprotein by helping to assemble the nickel containing metallocenter of UreC. The UreE protein probably delivers the nickel.</text>
</comment>
<evidence type="ECO:0000313" key="4">
    <source>
        <dbReference type="EMBL" id="GAA2115002.1"/>
    </source>
</evidence>
<comment type="subcellular location">
    <subcellularLocation>
        <location evidence="2">Cytoplasm</location>
    </subcellularLocation>
</comment>
<keyword evidence="2" id="KW-0963">Cytoplasm</keyword>